<protein>
    <recommendedName>
        <fullName evidence="6">Sulfatase N-terminal domain-containing protein</fullName>
    </recommendedName>
</protein>
<accession>A0A1R1I5N8</accession>
<evidence type="ECO:0000259" key="3">
    <source>
        <dbReference type="Pfam" id="PF11893"/>
    </source>
</evidence>
<dbReference type="PIRSF" id="PIRSF004950">
    <property type="entry name" value="Mmb_sulf_HI0842"/>
    <property type="match status" value="1"/>
</dbReference>
<dbReference type="RefSeq" id="WP_076094667.1">
    <property type="nucleotide sequence ID" value="NZ_MTHD01000003.1"/>
</dbReference>
<dbReference type="Proteomes" id="UP000187526">
    <property type="component" value="Unassembled WGS sequence"/>
</dbReference>
<dbReference type="InterPro" id="IPR052701">
    <property type="entry name" value="GAG_Ulvan_Degrading_Sulfatases"/>
</dbReference>
<keyword evidence="1" id="KW-1133">Transmembrane helix</keyword>
<evidence type="ECO:0000313" key="5">
    <source>
        <dbReference type="Proteomes" id="UP000187526"/>
    </source>
</evidence>
<reference evidence="4 5" key="1">
    <citation type="submission" date="2016-10" db="EMBL/GenBank/DDBJ databases">
        <title>Alkaliphiles isolated from bioreactors.</title>
        <authorList>
            <person name="Salah Z."/>
            <person name="Rout S.P."/>
            <person name="Humphreys P.N."/>
        </authorList>
    </citation>
    <scope>NUCLEOTIDE SEQUENCE [LARGE SCALE GENOMIC DNA]</scope>
    <source>
        <strain evidence="4 5">ZS02</strain>
    </source>
</reference>
<dbReference type="AlphaFoldDB" id="A0A1R1I5N8"/>
<dbReference type="PANTHER" id="PTHR43751">
    <property type="entry name" value="SULFATASE"/>
    <property type="match status" value="1"/>
</dbReference>
<feature type="transmembrane region" description="Helical" evidence="1">
    <location>
        <begin position="77"/>
        <end position="96"/>
    </location>
</feature>
<dbReference type="InterPro" id="IPR024588">
    <property type="entry name" value="YejM_N"/>
</dbReference>
<organism evidence="4 5">
    <name type="scientific">Azonexus hydrophilus</name>
    <dbReference type="NCBI Taxonomy" id="418702"/>
    <lineage>
        <taxon>Bacteria</taxon>
        <taxon>Pseudomonadati</taxon>
        <taxon>Pseudomonadota</taxon>
        <taxon>Betaproteobacteria</taxon>
        <taxon>Rhodocyclales</taxon>
        <taxon>Azonexaceae</taxon>
        <taxon>Azonexus</taxon>
    </lineage>
</organism>
<dbReference type="STRING" id="418702.BJN45_09730"/>
<dbReference type="InterPro" id="IPR017850">
    <property type="entry name" value="Alkaline_phosphatase_core_sf"/>
</dbReference>
<feature type="domain" description="Sulfatase N-terminal" evidence="2">
    <location>
        <begin position="253"/>
        <end position="532"/>
    </location>
</feature>
<dbReference type="EMBL" id="MTHD01000003">
    <property type="protein sequence ID" value="OMG53997.1"/>
    <property type="molecule type" value="Genomic_DNA"/>
</dbReference>
<gene>
    <name evidence="4" type="ORF">BJN45_09730</name>
</gene>
<evidence type="ECO:0008006" key="6">
    <source>
        <dbReference type="Google" id="ProtNLM"/>
    </source>
</evidence>
<dbReference type="CDD" id="cd16148">
    <property type="entry name" value="sulfatase_like"/>
    <property type="match status" value="1"/>
</dbReference>
<dbReference type="SUPFAM" id="SSF53649">
    <property type="entry name" value="Alkaline phosphatase-like"/>
    <property type="match status" value="1"/>
</dbReference>
<evidence type="ECO:0000256" key="1">
    <source>
        <dbReference type="SAM" id="Phobius"/>
    </source>
</evidence>
<comment type="caution">
    <text evidence="4">The sequence shown here is derived from an EMBL/GenBank/DDBJ whole genome shotgun (WGS) entry which is preliminary data.</text>
</comment>
<feature type="domain" description="Inner membrane protein YejM N-terminal" evidence="3">
    <location>
        <begin position="12"/>
        <end position="223"/>
    </location>
</feature>
<keyword evidence="5" id="KW-1185">Reference proteome</keyword>
<proteinExistence type="predicted"/>
<dbReference type="InterPro" id="IPR000917">
    <property type="entry name" value="Sulfatase_N"/>
</dbReference>
<evidence type="ECO:0000313" key="4">
    <source>
        <dbReference type="EMBL" id="OMG53997.1"/>
    </source>
</evidence>
<sequence length="619" mass="69766">MILSNRGVLQRYFVLLYLALFAMIGLFWPLVSFDGSAAWGFAALASAAYAGLYLLPVVLVSALTAFLLPKDWAPRHALVATLAFIGGSLALLAVYADYRLYALYQYHFNGFVWNLLTTPGGISALGATAETERTIAIQVAMFVAGNAAVLLSLHHFRAHGPVFRRRAVAFAMVAMVGLLTVEEGVYAYSVHTGQEALLEAADVVPFHLRSGAKRLLTRLGVERRALQELRLAGGTVDYPGGTLTTGQVKQDMNVIVLVAESFRWDLLDPEITPNLWKFSQRATRYENHYSGGNRTRMGLFSMFYGIYAPYWYSFEQQRVAPALMNYMRQHDYQLALHTSQSFDYPELRNTLFAGVPEANMQELRTGEPWQRDIQNIDDLKVKLDQRAHDKPFFGFMFFESTHAPYTFPEETALRSDYLRELNYVKLNLRDNIEGIHARYINAAHHVDSQVGRLIEHLESTGMLDKTVVLFSGDHGEEFMEKGHWGHGHSNTFPEEQVRVPLVLWLPGQAPAVVTHRTSHLQIAPTLLTYLGVTQPARSYSSADTLDQTMPYFVFGEYDHMGIFDGAHKITFPYTGSDFFRYSVFDAADQPLPRMEREAVLAGATGLIDEVTRESRRFVR</sequence>
<dbReference type="Pfam" id="PF00884">
    <property type="entry name" value="Sulfatase"/>
    <property type="match status" value="1"/>
</dbReference>
<feature type="transmembrane region" description="Helical" evidence="1">
    <location>
        <begin position="12"/>
        <end position="31"/>
    </location>
</feature>
<dbReference type="OrthoDB" id="9766107at2"/>
<dbReference type="InterPro" id="IPR012159">
    <property type="entry name" value="YejM-like"/>
</dbReference>
<dbReference type="PANTHER" id="PTHR43751:SF3">
    <property type="entry name" value="SULFATASE N-TERMINAL DOMAIN-CONTAINING PROTEIN"/>
    <property type="match status" value="1"/>
</dbReference>
<dbReference type="Gene3D" id="3.40.720.10">
    <property type="entry name" value="Alkaline Phosphatase, subunit A"/>
    <property type="match status" value="1"/>
</dbReference>
<feature type="transmembrane region" description="Helical" evidence="1">
    <location>
        <begin position="135"/>
        <end position="156"/>
    </location>
</feature>
<keyword evidence="1" id="KW-0812">Transmembrane</keyword>
<dbReference type="Pfam" id="PF11893">
    <property type="entry name" value="DUF3413"/>
    <property type="match status" value="1"/>
</dbReference>
<feature type="transmembrane region" description="Helical" evidence="1">
    <location>
        <begin position="168"/>
        <end position="188"/>
    </location>
</feature>
<feature type="transmembrane region" description="Helical" evidence="1">
    <location>
        <begin position="37"/>
        <end position="68"/>
    </location>
</feature>
<keyword evidence="1" id="KW-0472">Membrane</keyword>
<evidence type="ECO:0000259" key="2">
    <source>
        <dbReference type="Pfam" id="PF00884"/>
    </source>
</evidence>
<name>A0A1R1I5N8_9RHOO</name>